<name>D4RWM3_9FIRM</name>
<protein>
    <recommendedName>
        <fullName evidence="8 10">Phosphate acyltransferase</fullName>
        <ecNumber evidence="8 10">2.3.1.274</ecNumber>
    </recommendedName>
    <alternativeName>
        <fullName evidence="10">Acyl-ACP phosphotransacylase</fullName>
    </alternativeName>
    <alternativeName>
        <fullName evidence="10">Acyl-[acyl-carrier-protein]--phosphate acyltransferase</fullName>
    </alternativeName>
    <alternativeName>
        <fullName evidence="10">Phosphate-acyl-ACP acyltransferase</fullName>
    </alternativeName>
</protein>
<proteinExistence type="inferred from homology"/>
<dbReference type="PANTHER" id="PTHR30100:SF1">
    <property type="entry name" value="PHOSPHATE ACYLTRANSFERASE"/>
    <property type="match status" value="1"/>
</dbReference>
<dbReference type="Pfam" id="PF02504">
    <property type="entry name" value="FA_synthesis"/>
    <property type="match status" value="1"/>
</dbReference>
<keyword evidence="7 10" id="KW-1208">Phospholipid metabolism</keyword>
<keyword evidence="3 10" id="KW-0444">Lipid biosynthesis</keyword>
<dbReference type="GO" id="GO:0006633">
    <property type="term" value="P:fatty acid biosynthetic process"/>
    <property type="evidence" value="ECO:0007669"/>
    <property type="project" value="UniProtKB-UniRule"/>
</dbReference>
<dbReference type="EC" id="2.3.1.274" evidence="8 10"/>
<reference evidence="11 12" key="1">
    <citation type="submission" date="2010-02" db="EMBL/GenBank/DDBJ databases">
        <authorList>
            <person name="Weinstock G."/>
            <person name="Sodergren E."/>
            <person name="Clifton S."/>
            <person name="Fulton L."/>
            <person name="Fulton B."/>
            <person name="Courtney L."/>
            <person name="Fronick C."/>
            <person name="Harrison M."/>
            <person name="Strong C."/>
            <person name="Farmer C."/>
            <person name="Delahaunty K."/>
            <person name="Markovic C."/>
            <person name="Hall O."/>
            <person name="Minx P."/>
            <person name="Tomlinson C."/>
            <person name="Mitreva M."/>
            <person name="Nelson J."/>
            <person name="Hou S."/>
            <person name="Wollam A."/>
            <person name="Pepin K.H."/>
            <person name="Johnson M."/>
            <person name="Bhonagiri V."/>
            <person name="Zhang X."/>
            <person name="Suruliraj S."/>
            <person name="Warren W."/>
            <person name="Chinwalla A."/>
            <person name="Mardis E.R."/>
            <person name="Wilson R.K."/>
        </authorList>
    </citation>
    <scope>NUCLEOTIDE SEQUENCE [LARGE SCALE GENOMIC DNA]</scope>
    <source>
        <strain evidence="11 12">DSM 2876</strain>
    </source>
</reference>
<comment type="subcellular location">
    <subcellularLocation>
        <location evidence="10">Cytoplasm</location>
    </subcellularLocation>
    <text evidence="10">Associated with the membrane possibly through PlsY.</text>
</comment>
<evidence type="ECO:0000256" key="8">
    <source>
        <dbReference type="ARBA" id="ARBA00024069"/>
    </source>
</evidence>
<dbReference type="PANTHER" id="PTHR30100">
    <property type="entry name" value="FATTY ACID/PHOSPHOLIPID SYNTHESIS PROTEIN PLSX"/>
    <property type="match status" value="1"/>
</dbReference>
<comment type="pathway">
    <text evidence="10">Lipid metabolism; phospholipid metabolism.</text>
</comment>
<dbReference type="InterPro" id="IPR003664">
    <property type="entry name" value="FA_synthesis"/>
</dbReference>
<dbReference type="GO" id="GO:0005737">
    <property type="term" value="C:cytoplasm"/>
    <property type="evidence" value="ECO:0007669"/>
    <property type="project" value="UniProtKB-SubCell"/>
</dbReference>
<keyword evidence="5 10" id="KW-0443">Lipid metabolism</keyword>
<dbReference type="PIRSF" id="PIRSF002465">
    <property type="entry name" value="Phsphlp_syn_PlsX"/>
    <property type="match status" value="1"/>
</dbReference>
<evidence type="ECO:0000313" key="12">
    <source>
        <dbReference type="Proteomes" id="UP000006238"/>
    </source>
</evidence>
<evidence type="ECO:0000313" key="11">
    <source>
        <dbReference type="EMBL" id="EFF69547.1"/>
    </source>
</evidence>
<keyword evidence="12" id="KW-1185">Reference proteome</keyword>
<organism evidence="11 12">
    <name type="scientific">Eshraghiella crossota DSM 2876</name>
    <dbReference type="NCBI Taxonomy" id="511680"/>
    <lineage>
        <taxon>Bacteria</taxon>
        <taxon>Bacillati</taxon>
        <taxon>Bacillota</taxon>
        <taxon>Clostridia</taxon>
        <taxon>Lachnospirales</taxon>
        <taxon>Lachnospiraceae</taxon>
        <taxon>Eshraghiella</taxon>
    </lineage>
</organism>
<dbReference type="SUPFAM" id="SSF53659">
    <property type="entry name" value="Isocitrate/Isopropylmalate dehydrogenase-like"/>
    <property type="match status" value="1"/>
</dbReference>
<accession>D4RWM3</accession>
<dbReference type="HOGENOM" id="CLU_039379_1_1_9"/>
<evidence type="ECO:0000256" key="9">
    <source>
        <dbReference type="ARBA" id="ARBA00046608"/>
    </source>
</evidence>
<evidence type="ECO:0000256" key="5">
    <source>
        <dbReference type="ARBA" id="ARBA00023098"/>
    </source>
</evidence>
<dbReference type="GO" id="GO:0043811">
    <property type="term" value="F:phosphate:acyl-[acyl carrier protein] acyltransferase activity"/>
    <property type="evidence" value="ECO:0007669"/>
    <property type="project" value="UniProtKB-UniRule"/>
</dbReference>
<comment type="function">
    <text evidence="10">Catalyzes the reversible formation of acyl-phosphate (acyl-PO(4)) from acyl-[acyl-carrier-protein] (acyl-ACP). This enzyme utilizes acyl-ACP as fatty acyl donor, but not acyl-CoA.</text>
</comment>
<evidence type="ECO:0000256" key="6">
    <source>
        <dbReference type="ARBA" id="ARBA00023209"/>
    </source>
</evidence>
<comment type="caution">
    <text evidence="11">The sequence shown here is derived from an EMBL/GenBank/DDBJ whole genome shotgun (WGS) entry which is preliminary data.</text>
</comment>
<dbReference type="GO" id="GO:0008654">
    <property type="term" value="P:phospholipid biosynthetic process"/>
    <property type="evidence" value="ECO:0007669"/>
    <property type="project" value="UniProtKB-KW"/>
</dbReference>
<sequence>MINAITVAVDAMGGDNAPAAIVKGVVDAVNNNECVTVKLVGIKEAVEAELSKYTYDHNRIEVIGATEVIETAEHPVNAIRRKKDSSMVVAMNLVKAGEADAFVSAGSTGAILVGAQAIIGRIPGVKRPPLAPVLPTAKGPLVLVDCGANVDSRPDHLVLYARMGSIYSEYVLGIKNPRVGIANNGAEEEKGNQLVKDTFPLLKECRGINFIGSVETKDIPQGNADVVVCDGFVGNAILKMFEGVGYTLLSEIKHSMLSTFRGKLGALLIKPSLKKVLKKYDATEYGGAPMLGLNGLVVKAHGSSNAKEIKNAVEQCIQFVDADINVKIRDTLTDVN</sequence>
<dbReference type="GeneID" id="98918427"/>
<comment type="subunit">
    <text evidence="9 10">Homodimer. Probably interacts with PlsY.</text>
</comment>
<keyword evidence="2 10" id="KW-0963">Cytoplasm</keyword>
<evidence type="ECO:0000256" key="3">
    <source>
        <dbReference type="ARBA" id="ARBA00022516"/>
    </source>
</evidence>
<evidence type="ECO:0000256" key="1">
    <source>
        <dbReference type="ARBA" id="ARBA00001232"/>
    </source>
</evidence>
<comment type="similarity">
    <text evidence="10">Belongs to the PlsX family.</text>
</comment>
<keyword evidence="6 10" id="KW-0594">Phospholipid biosynthesis</keyword>
<dbReference type="NCBIfam" id="TIGR00182">
    <property type="entry name" value="plsX"/>
    <property type="match status" value="1"/>
</dbReference>
<comment type="catalytic activity">
    <reaction evidence="1 10">
        <text>a fatty acyl-[ACP] + phosphate = an acyl phosphate + holo-[ACP]</text>
        <dbReference type="Rhea" id="RHEA:42292"/>
        <dbReference type="Rhea" id="RHEA-COMP:9685"/>
        <dbReference type="Rhea" id="RHEA-COMP:14125"/>
        <dbReference type="ChEBI" id="CHEBI:43474"/>
        <dbReference type="ChEBI" id="CHEBI:59918"/>
        <dbReference type="ChEBI" id="CHEBI:64479"/>
        <dbReference type="ChEBI" id="CHEBI:138651"/>
        <dbReference type="EC" id="2.3.1.274"/>
    </reaction>
</comment>
<evidence type="ECO:0000256" key="2">
    <source>
        <dbReference type="ARBA" id="ARBA00022490"/>
    </source>
</evidence>
<dbReference type="HAMAP" id="MF_00019">
    <property type="entry name" value="PlsX"/>
    <property type="match status" value="1"/>
</dbReference>
<evidence type="ECO:0000256" key="4">
    <source>
        <dbReference type="ARBA" id="ARBA00022679"/>
    </source>
</evidence>
<evidence type="ECO:0000256" key="10">
    <source>
        <dbReference type="HAMAP-Rule" id="MF_00019"/>
    </source>
</evidence>
<keyword evidence="4 10" id="KW-0808">Transferase</keyword>
<dbReference type="RefSeq" id="WP_005600603.1">
    <property type="nucleotide sequence ID" value="NZ_GG663519.1"/>
</dbReference>
<dbReference type="Gene3D" id="3.40.718.10">
    <property type="entry name" value="Isopropylmalate Dehydrogenase"/>
    <property type="match status" value="1"/>
</dbReference>
<gene>
    <name evidence="10 11" type="primary">plsX</name>
    <name evidence="11" type="ORF">BUTYVIB_00059</name>
</gene>
<dbReference type="eggNOG" id="COG0416">
    <property type="taxonomic scope" value="Bacteria"/>
</dbReference>
<dbReference type="AlphaFoldDB" id="D4RWM3"/>
<dbReference type="UniPathway" id="UPA00085"/>
<dbReference type="STRING" id="45851.BHV86_06080"/>
<dbReference type="InterPro" id="IPR012281">
    <property type="entry name" value="Phospholipid_synth_PlsX-like"/>
</dbReference>
<evidence type="ECO:0000256" key="7">
    <source>
        <dbReference type="ARBA" id="ARBA00023264"/>
    </source>
</evidence>
<dbReference type="EMBL" id="ABWN01000017">
    <property type="protein sequence ID" value="EFF69547.1"/>
    <property type="molecule type" value="Genomic_DNA"/>
</dbReference>
<dbReference type="Proteomes" id="UP000006238">
    <property type="component" value="Unassembled WGS sequence"/>
</dbReference>